<keyword evidence="8" id="KW-1185">Reference proteome</keyword>
<dbReference type="SUPFAM" id="SSF51905">
    <property type="entry name" value="FAD/NAD(P)-binding domain"/>
    <property type="match status" value="1"/>
</dbReference>
<keyword evidence="4" id="KW-0521">NADP</keyword>
<dbReference type="RefSeq" id="WP_344156175.1">
    <property type="nucleotide sequence ID" value="NZ_BAAAQR010000014.1"/>
</dbReference>
<gene>
    <name evidence="7" type="ORF">GCM10009844_38170</name>
</gene>
<evidence type="ECO:0000256" key="2">
    <source>
        <dbReference type="ARBA" id="ARBA00022729"/>
    </source>
</evidence>
<dbReference type="InterPro" id="IPR002937">
    <property type="entry name" value="Amino_oxidase"/>
</dbReference>
<name>A0ABP5LTR8_9ACTN</name>
<keyword evidence="2" id="KW-0732">Signal</keyword>
<evidence type="ECO:0000313" key="8">
    <source>
        <dbReference type="Proteomes" id="UP001501771"/>
    </source>
</evidence>
<keyword evidence="5" id="KW-0520">NAD</keyword>
<comment type="caution">
    <text evidence="7">The sequence shown here is derived from an EMBL/GenBank/DDBJ whole genome shotgun (WGS) entry which is preliminary data.</text>
</comment>
<feature type="domain" description="Amine oxidase" evidence="6">
    <location>
        <begin position="14"/>
        <end position="505"/>
    </location>
</feature>
<dbReference type="Proteomes" id="UP001501771">
    <property type="component" value="Unassembled WGS sequence"/>
</dbReference>
<keyword evidence="1" id="KW-0285">Flavoprotein</keyword>
<keyword evidence="3" id="KW-0274">FAD</keyword>
<evidence type="ECO:0000256" key="3">
    <source>
        <dbReference type="ARBA" id="ARBA00022827"/>
    </source>
</evidence>
<sequence>MVERVDAVVIGAGLGGLAAAVTLAMQGRHPVVLEQGAVPGGYATAFQRGPYRFDAALHALNGLDCGGGVDHLYRELGIGDLLRLHRLDPLYVVRSGDRDLVAHADPFHYEAELARHFPEQIEGIRAYLDEAYTVYRESRRLEVDTAAGRAPDLEGLMRQYPALARAAGETWDQLLRRHVTDPRARGALGALWGYAGLPPAHLAATVGAAMTGSYHQHGGWYPEGGAQAISTALAQSLQAHGGEIRYGHLVSGLEVENGRVVAVNTDQGLHLAADVVVSNASAPRTMLDMVGRQHLPVGYVDQVERPRPGYTTFSVYLGLDRDVPAQQGLPHELFLDPSGDPEVAWRAAQGGDWDKTAIAVTDYTRVDPGCAPPGHAVVVLTTVAPWDHEDTWGSGGDLAHYQDLPRYQAIKQHVSDMLLARAAEAIPGLLEAVQHREASTPLTNHRYTRSPRGAIEGYENTPENSGLGWLPTTTPLPNLHLAGAWTTVGGMNAVMASGQAAARRAAAETPVPAG</sequence>
<dbReference type="Gene3D" id="3.50.50.60">
    <property type="entry name" value="FAD/NAD(P)-binding domain"/>
    <property type="match status" value="2"/>
</dbReference>
<reference evidence="8" key="1">
    <citation type="journal article" date="2019" name="Int. J. Syst. Evol. Microbiol.">
        <title>The Global Catalogue of Microorganisms (GCM) 10K type strain sequencing project: providing services to taxonomists for standard genome sequencing and annotation.</title>
        <authorList>
            <consortium name="The Broad Institute Genomics Platform"/>
            <consortium name="The Broad Institute Genome Sequencing Center for Infectious Disease"/>
            <person name="Wu L."/>
            <person name="Ma J."/>
        </authorList>
    </citation>
    <scope>NUCLEOTIDE SEQUENCE [LARGE SCALE GENOMIC DNA]</scope>
    <source>
        <strain evidence="8">JCM 16022</strain>
    </source>
</reference>
<organism evidence="7 8">
    <name type="scientific">Nocardioides koreensis</name>
    <dbReference type="NCBI Taxonomy" id="433651"/>
    <lineage>
        <taxon>Bacteria</taxon>
        <taxon>Bacillati</taxon>
        <taxon>Actinomycetota</taxon>
        <taxon>Actinomycetes</taxon>
        <taxon>Propionibacteriales</taxon>
        <taxon>Nocardioidaceae</taxon>
        <taxon>Nocardioides</taxon>
    </lineage>
</organism>
<dbReference type="PANTHER" id="PTHR46091:SF3">
    <property type="entry name" value="AMINE OXIDASE DOMAIN-CONTAINING PROTEIN"/>
    <property type="match status" value="1"/>
</dbReference>
<dbReference type="PANTHER" id="PTHR46091">
    <property type="entry name" value="BLR7054 PROTEIN"/>
    <property type="match status" value="1"/>
</dbReference>
<evidence type="ECO:0000256" key="5">
    <source>
        <dbReference type="ARBA" id="ARBA00023027"/>
    </source>
</evidence>
<evidence type="ECO:0000256" key="1">
    <source>
        <dbReference type="ARBA" id="ARBA00022630"/>
    </source>
</evidence>
<dbReference type="Pfam" id="PF01593">
    <property type="entry name" value="Amino_oxidase"/>
    <property type="match status" value="1"/>
</dbReference>
<protein>
    <submittedName>
        <fullName evidence="7">NAD(P)/FAD-dependent oxidoreductase</fullName>
    </submittedName>
</protein>
<evidence type="ECO:0000313" key="7">
    <source>
        <dbReference type="EMBL" id="GAA2153583.1"/>
    </source>
</evidence>
<accession>A0ABP5LTR8</accession>
<dbReference type="InterPro" id="IPR052206">
    <property type="entry name" value="Retinol_saturase"/>
</dbReference>
<dbReference type="EMBL" id="BAAAQR010000014">
    <property type="protein sequence ID" value="GAA2153583.1"/>
    <property type="molecule type" value="Genomic_DNA"/>
</dbReference>
<dbReference type="InterPro" id="IPR036188">
    <property type="entry name" value="FAD/NAD-bd_sf"/>
</dbReference>
<proteinExistence type="predicted"/>
<evidence type="ECO:0000256" key="4">
    <source>
        <dbReference type="ARBA" id="ARBA00022857"/>
    </source>
</evidence>
<evidence type="ECO:0000259" key="6">
    <source>
        <dbReference type="Pfam" id="PF01593"/>
    </source>
</evidence>